<evidence type="ECO:0000313" key="1">
    <source>
        <dbReference type="EMBL" id="KEH40904.1"/>
    </source>
</evidence>
<dbReference type="EnsemblPlants" id="KEH40904">
    <property type="protein sequence ID" value="KEH40904"/>
    <property type="gene ID" value="MTR_1g037300"/>
</dbReference>
<dbReference type="Proteomes" id="UP000002051">
    <property type="component" value="Unassembled WGS sequence"/>
</dbReference>
<keyword evidence="3" id="KW-1185">Reference proteome</keyword>
<gene>
    <name evidence="1" type="ordered locus">MTR_1g037300</name>
</gene>
<organism evidence="1 3">
    <name type="scientific">Medicago truncatula</name>
    <name type="common">Barrel medic</name>
    <name type="synonym">Medicago tribuloides</name>
    <dbReference type="NCBI Taxonomy" id="3880"/>
    <lineage>
        <taxon>Eukaryota</taxon>
        <taxon>Viridiplantae</taxon>
        <taxon>Streptophyta</taxon>
        <taxon>Embryophyta</taxon>
        <taxon>Tracheophyta</taxon>
        <taxon>Spermatophyta</taxon>
        <taxon>Magnoliopsida</taxon>
        <taxon>eudicotyledons</taxon>
        <taxon>Gunneridae</taxon>
        <taxon>Pentapetalae</taxon>
        <taxon>rosids</taxon>
        <taxon>fabids</taxon>
        <taxon>Fabales</taxon>
        <taxon>Fabaceae</taxon>
        <taxon>Papilionoideae</taxon>
        <taxon>50 kb inversion clade</taxon>
        <taxon>NPAAA clade</taxon>
        <taxon>Hologalegina</taxon>
        <taxon>IRL clade</taxon>
        <taxon>Trifolieae</taxon>
        <taxon>Medicago</taxon>
    </lineage>
</organism>
<dbReference type="EMBL" id="CM001217">
    <property type="protein sequence ID" value="KEH40904.1"/>
    <property type="molecule type" value="Genomic_DNA"/>
</dbReference>
<reference evidence="2" key="3">
    <citation type="submission" date="2015-04" db="UniProtKB">
        <authorList>
            <consortium name="EnsemblPlants"/>
        </authorList>
    </citation>
    <scope>IDENTIFICATION</scope>
    <source>
        <strain evidence="2">cv. Jemalong A17</strain>
    </source>
</reference>
<accession>A0A072VFY1</accession>
<sequence>MILVSDRWKIPVIGSPMYILQIKLKNLKKVLIKWNKEVFGDIVTNAHIANTEHALTIQDQFWMEKSRVQKFKDGDRNISYFHRIARIKASYKVIHMLRHIDQYFNTP</sequence>
<dbReference type="AlphaFoldDB" id="A0A072VFY1"/>
<evidence type="ECO:0000313" key="2">
    <source>
        <dbReference type="EnsemblPlants" id="KEH40904"/>
    </source>
</evidence>
<evidence type="ECO:0000313" key="3">
    <source>
        <dbReference type="Proteomes" id="UP000002051"/>
    </source>
</evidence>
<reference evidence="1 3" key="1">
    <citation type="journal article" date="2011" name="Nature">
        <title>The Medicago genome provides insight into the evolution of rhizobial symbioses.</title>
        <authorList>
            <person name="Young N.D."/>
            <person name="Debelle F."/>
            <person name="Oldroyd G.E."/>
            <person name="Geurts R."/>
            <person name="Cannon S.B."/>
            <person name="Udvardi M.K."/>
            <person name="Benedito V.A."/>
            <person name="Mayer K.F."/>
            <person name="Gouzy J."/>
            <person name="Schoof H."/>
            <person name="Van de Peer Y."/>
            <person name="Proost S."/>
            <person name="Cook D.R."/>
            <person name="Meyers B.C."/>
            <person name="Spannagl M."/>
            <person name="Cheung F."/>
            <person name="De Mita S."/>
            <person name="Krishnakumar V."/>
            <person name="Gundlach H."/>
            <person name="Zhou S."/>
            <person name="Mudge J."/>
            <person name="Bharti A.K."/>
            <person name="Murray J.D."/>
            <person name="Naoumkina M.A."/>
            <person name="Rosen B."/>
            <person name="Silverstein K.A."/>
            <person name="Tang H."/>
            <person name="Rombauts S."/>
            <person name="Zhao P.X."/>
            <person name="Zhou P."/>
            <person name="Barbe V."/>
            <person name="Bardou P."/>
            <person name="Bechner M."/>
            <person name="Bellec A."/>
            <person name="Berger A."/>
            <person name="Berges H."/>
            <person name="Bidwell S."/>
            <person name="Bisseling T."/>
            <person name="Choisne N."/>
            <person name="Couloux A."/>
            <person name="Denny R."/>
            <person name="Deshpande S."/>
            <person name="Dai X."/>
            <person name="Doyle J.J."/>
            <person name="Dudez A.M."/>
            <person name="Farmer A.D."/>
            <person name="Fouteau S."/>
            <person name="Franken C."/>
            <person name="Gibelin C."/>
            <person name="Gish J."/>
            <person name="Goldstein S."/>
            <person name="Gonzalez A.J."/>
            <person name="Green P.J."/>
            <person name="Hallab A."/>
            <person name="Hartog M."/>
            <person name="Hua A."/>
            <person name="Humphray S.J."/>
            <person name="Jeong D.H."/>
            <person name="Jing Y."/>
            <person name="Jocker A."/>
            <person name="Kenton S.M."/>
            <person name="Kim D.J."/>
            <person name="Klee K."/>
            <person name="Lai H."/>
            <person name="Lang C."/>
            <person name="Lin S."/>
            <person name="Macmil S.L."/>
            <person name="Magdelenat G."/>
            <person name="Matthews L."/>
            <person name="McCorrison J."/>
            <person name="Monaghan E.L."/>
            <person name="Mun J.H."/>
            <person name="Najar F.Z."/>
            <person name="Nicholson C."/>
            <person name="Noirot C."/>
            <person name="O'Bleness M."/>
            <person name="Paule C.R."/>
            <person name="Poulain J."/>
            <person name="Prion F."/>
            <person name="Qin B."/>
            <person name="Qu C."/>
            <person name="Retzel E.F."/>
            <person name="Riddle C."/>
            <person name="Sallet E."/>
            <person name="Samain S."/>
            <person name="Samson N."/>
            <person name="Sanders I."/>
            <person name="Saurat O."/>
            <person name="Scarpelli C."/>
            <person name="Schiex T."/>
            <person name="Segurens B."/>
            <person name="Severin A.J."/>
            <person name="Sherrier D.J."/>
            <person name="Shi R."/>
            <person name="Sims S."/>
            <person name="Singer S.R."/>
            <person name="Sinharoy S."/>
            <person name="Sterck L."/>
            <person name="Viollet A."/>
            <person name="Wang B.B."/>
            <person name="Wang K."/>
            <person name="Wang M."/>
            <person name="Wang X."/>
            <person name="Warfsmann J."/>
            <person name="Weissenbach J."/>
            <person name="White D.D."/>
            <person name="White J.D."/>
            <person name="Wiley G.B."/>
            <person name="Wincker P."/>
            <person name="Xing Y."/>
            <person name="Yang L."/>
            <person name="Yao Z."/>
            <person name="Ying F."/>
            <person name="Zhai J."/>
            <person name="Zhou L."/>
            <person name="Zuber A."/>
            <person name="Denarie J."/>
            <person name="Dixon R.A."/>
            <person name="May G.D."/>
            <person name="Schwartz D.C."/>
            <person name="Rogers J."/>
            <person name="Quetier F."/>
            <person name="Town C.D."/>
            <person name="Roe B.A."/>
        </authorList>
    </citation>
    <scope>NUCLEOTIDE SEQUENCE [LARGE SCALE GENOMIC DNA]</scope>
    <source>
        <strain evidence="1">A17</strain>
        <strain evidence="2 3">cv. Jemalong A17</strain>
    </source>
</reference>
<proteinExistence type="predicted"/>
<reference evidence="1 3" key="2">
    <citation type="journal article" date="2014" name="BMC Genomics">
        <title>An improved genome release (version Mt4.0) for the model legume Medicago truncatula.</title>
        <authorList>
            <person name="Tang H."/>
            <person name="Krishnakumar V."/>
            <person name="Bidwell S."/>
            <person name="Rosen B."/>
            <person name="Chan A."/>
            <person name="Zhou S."/>
            <person name="Gentzbittel L."/>
            <person name="Childs K.L."/>
            <person name="Yandell M."/>
            <person name="Gundlach H."/>
            <person name="Mayer K.F."/>
            <person name="Schwartz D.C."/>
            <person name="Town C.D."/>
        </authorList>
    </citation>
    <scope>GENOME REANNOTATION</scope>
    <source>
        <strain evidence="1">A17</strain>
        <strain evidence="2 3">cv. Jemalong A17</strain>
    </source>
</reference>
<dbReference type="HOGENOM" id="CLU_2213795_0_0_1"/>
<protein>
    <submittedName>
        <fullName evidence="1 2">Uncharacterized protein</fullName>
    </submittedName>
</protein>
<name>A0A072VFY1_MEDTR</name>